<accession>A0A1X7UEH2</accession>
<feature type="transmembrane region" description="Helical" evidence="1">
    <location>
        <begin position="282"/>
        <end position="306"/>
    </location>
</feature>
<evidence type="ECO:0000313" key="3">
    <source>
        <dbReference type="EnsemblMetazoa" id="Aqu2.1.26162_001"/>
    </source>
</evidence>
<proteinExistence type="predicted"/>
<reference evidence="4" key="1">
    <citation type="journal article" date="2010" name="Nature">
        <title>The Amphimedon queenslandica genome and the evolution of animal complexity.</title>
        <authorList>
            <person name="Srivastava M."/>
            <person name="Simakov O."/>
            <person name="Chapman J."/>
            <person name="Fahey B."/>
            <person name="Gauthier M.E."/>
            <person name="Mitros T."/>
            <person name="Richards G.S."/>
            <person name="Conaco C."/>
            <person name="Dacre M."/>
            <person name="Hellsten U."/>
            <person name="Larroux C."/>
            <person name="Putnam N.H."/>
            <person name="Stanke M."/>
            <person name="Adamska M."/>
            <person name="Darling A."/>
            <person name="Degnan S.M."/>
            <person name="Oakley T.H."/>
            <person name="Plachetzki D.C."/>
            <person name="Zhai Y."/>
            <person name="Adamski M."/>
            <person name="Calcino A."/>
            <person name="Cummins S.F."/>
            <person name="Goodstein D.M."/>
            <person name="Harris C."/>
            <person name="Jackson D.J."/>
            <person name="Leys S.P."/>
            <person name="Shu S."/>
            <person name="Woodcroft B.J."/>
            <person name="Vervoort M."/>
            <person name="Kosik K.S."/>
            <person name="Manning G."/>
            <person name="Degnan B.M."/>
            <person name="Rokhsar D.S."/>
        </authorList>
    </citation>
    <scope>NUCLEOTIDE SEQUENCE [LARGE SCALE GENOMIC DNA]</scope>
</reference>
<dbReference type="AlphaFoldDB" id="A0A1X7UEH2"/>
<sequence length="374" mass="39619">MLMMSADLLLYVISVLSIASGSDIIDVTSSTECRSSWDENINITATCTLTGGAHAIMYINDVVASTLMNYSQMHTHTDCQTCNVTTLDNVLVSASFIKSCSYNVTCRTYDDKRETRNFILKDCELLPTPLCSNTYDDLVGTVNVTQFINITVTSTSVLTSSVIISPMPITTSIFVTKTQSCTFTSTTTTIYATSSSYCPSVSTETLYLSSNTIFSSPSIAVTTKTSDLHVSSASTKAVTSSSYCAYTSTEILCLPSPSSSPSSSSPSPSITVALPAVSASTIGAGASAAGLVIVALLIIVFFLVILQCRKTGNGPNNINLSVQNPNYIPEGPIEPHESSTIASVNVQNALSNHYVIDQASSNDEPRLPSCSSES</sequence>
<evidence type="ECO:0000256" key="2">
    <source>
        <dbReference type="SAM" id="SignalP"/>
    </source>
</evidence>
<dbReference type="InParanoid" id="A0A1X7UEH2"/>
<keyword evidence="1" id="KW-0472">Membrane</keyword>
<gene>
    <name evidence="3" type="primary">109583736</name>
</gene>
<feature type="chain" id="PRO_5013050128" evidence="2">
    <location>
        <begin position="22"/>
        <end position="374"/>
    </location>
</feature>
<reference evidence="3" key="2">
    <citation type="submission" date="2017-05" db="UniProtKB">
        <authorList>
            <consortium name="EnsemblMetazoa"/>
        </authorList>
    </citation>
    <scope>IDENTIFICATION</scope>
</reference>
<keyword evidence="2" id="KW-0732">Signal</keyword>
<dbReference type="KEGG" id="aqu:109583736"/>
<dbReference type="EnsemblMetazoa" id="Aqu2.1.26162_001">
    <property type="protein sequence ID" value="Aqu2.1.26162_001"/>
    <property type="gene ID" value="Aqu2.1.26162"/>
</dbReference>
<name>A0A1X7UEH2_AMPQE</name>
<dbReference type="EnsemblMetazoa" id="XM_019999182.1">
    <property type="protein sequence ID" value="XP_019854741.1"/>
    <property type="gene ID" value="LOC109583736"/>
</dbReference>
<organism evidence="3">
    <name type="scientific">Amphimedon queenslandica</name>
    <name type="common">Sponge</name>
    <dbReference type="NCBI Taxonomy" id="400682"/>
    <lineage>
        <taxon>Eukaryota</taxon>
        <taxon>Metazoa</taxon>
        <taxon>Porifera</taxon>
        <taxon>Demospongiae</taxon>
        <taxon>Heteroscleromorpha</taxon>
        <taxon>Haplosclerida</taxon>
        <taxon>Niphatidae</taxon>
        <taxon>Amphimedon</taxon>
    </lineage>
</organism>
<keyword evidence="4" id="KW-1185">Reference proteome</keyword>
<dbReference type="Proteomes" id="UP000007879">
    <property type="component" value="Unassembled WGS sequence"/>
</dbReference>
<feature type="signal peptide" evidence="2">
    <location>
        <begin position="1"/>
        <end position="21"/>
    </location>
</feature>
<keyword evidence="1" id="KW-0812">Transmembrane</keyword>
<keyword evidence="1" id="KW-1133">Transmembrane helix</keyword>
<evidence type="ECO:0000256" key="1">
    <source>
        <dbReference type="SAM" id="Phobius"/>
    </source>
</evidence>
<protein>
    <submittedName>
        <fullName evidence="3">Uncharacterized protein</fullName>
    </submittedName>
</protein>
<evidence type="ECO:0000313" key="4">
    <source>
        <dbReference type="Proteomes" id="UP000007879"/>
    </source>
</evidence>